<comment type="caution">
    <text evidence="2">The sequence shown here is derived from an EMBL/GenBank/DDBJ whole genome shotgun (WGS) entry which is preliminary data.</text>
</comment>
<name>A0A931DRJ6_9ACTN</name>
<reference evidence="2" key="1">
    <citation type="submission" date="2020-11" db="EMBL/GenBank/DDBJ databases">
        <title>Sequencing the genomes of 1000 actinobacteria strains.</title>
        <authorList>
            <person name="Klenk H.-P."/>
        </authorList>
    </citation>
    <scope>NUCLEOTIDE SEQUENCE</scope>
    <source>
        <strain evidence="2">DSM 43175</strain>
    </source>
</reference>
<protein>
    <submittedName>
        <fullName evidence="2">Esterase</fullName>
    </submittedName>
</protein>
<evidence type="ECO:0000313" key="2">
    <source>
        <dbReference type="EMBL" id="MBG6092506.1"/>
    </source>
</evidence>
<dbReference type="EMBL" id="JADOUA010000001">
    <property type="protein sequence ID" value="MBG6092506.1"/>
    <property type="molecule type" value="Genomic_DNA"/>
</dbReference>
<dbReference type="SUPFAM" id="SSF53474">
    <property type="entry name" value="alpha/beta-Hydrolases"/>
    <property type="match status" value="1"/>
</dbReference>
<dbReference type="RefSeq" id="WP_197014680.1">
    <property type="nucleotide sequence ID" value="NZ_BAABES010000009.1"/>
</dbReference>
<sequence length="414" mass="41524">MSGDRPTLPESGRPVSGTAAGTAYLALPPTAVDARPAGPTRLVLAWPGFDPPRTATALATAVPLTGVPTWRVYLDLPTPEGVPAGGLDSAALLDGPGVAAYAAAVERAVDDLPAVLADLRRDLDLEEGPVGLAGFSAGASVALLAMALGTVPVSAAALVTPVLSPDRSAASLERVAGRPRDWDAATERLAERLDLSARAREIAAQGTAVLLIAGAQDRVVEPTEITDLRDSLRAHGAGAVEAATFRMEHALAAAPGTEAHPPTIEAVRVDGVLNDWFRERLAEVDEPEITVSGIRALPPGPPPASPAPALPAAPAASAEDPAAGRAPGAALGFPAGDVDHGLPGPVRSPMGAPPAADLPHGGTGTAGPSQAQPPATSTPEGPSQGGRHRAAYGPMPYPWSSALEAASGGMGCLN</sequence>
<gene>
    <name evidence="2" type="ORF">IW256_006619</name>
</gene>
<organism evidence="2 3">
    <name type="scientific">Actinomadura viridis</name>
    <dbReference type="NCBI Taxonomy" id="58110"/>
    <lineage>
        <taxon>Bacteria</taxon>
        <taxon>Bacillati</taxon>
        <taxon>Actinomycetota</taxon>
        <taxon>Actinomycetes</taxon>
        <taxon>Streptosporangiales</taxon>
        <taxon>Thermomonosporaceae</taxon>
        <taxon>Actinomadura</taxon>
    </lineage>
</organism>
<proteinExistence type="predicted"/>
<dbReference type="Gene3D" id="3.40.50.1820">
    <property type="entry name" value="alpha/beta hydrolase"/>
    <property type="match status" value="1"/>
</dbReference>
<dbReference type="Proteomes" id="UP000614047">
    <property type="component" value="Unassembled WGS sequence"/>
</dbReference>
<evidence type="ECO:0000313" key="3">
    <source>
        <dbReference type="Proteomes" id="UP000614047"/>
    </source>
</evidence>
<feature type="compositionally biased region" description="Polar residues" evidence="1">
    <location>
        <begin position="366"/>
        <end position="381"/>
    </location>
</feature>
<dbReference type="AlphaFoldDB" id="A0A931DRJ6"/>
<feature type="region of interest" description="Disordered" evidence="1">
    <location>
        <begin position="292"/>
        <end position="397"/>
    </location>
</feature>
<feature type="compositionally biased region" description="Low complexity" evidence="1">
    <location>
        <begin position="312"/>
        <end position="336"/>
    </location>
</feature>
<accession>A0A931DRJ6</accession>
<keyword evidence="3" id="KW-1185">Reference proteome</keyword>
<feature type="compositionally biased region" description="Pro residues" evidence="1">
    <location>
        <begin position="298"/>
        <end position="311"/>
    </location>
</feature>
<evidence type="ECO:0000256" key="1">
    <source>
        <dbReference type="SAM" id="MobiDB-lite"/>
    </source>
</evidence>
<dbReference type="InterPro" id="IPR029058">
    <property type="entry name" value="AB_hydrolase_fold"/>
</dbReference>